<dbReference type="AlphaFoldDB" id="A0AAU9TPR3"/>
<name>A0AAU9TPR3_EUPED</name>
<sequence>MSKHDAFSTVEPLNYALRISSLSCIYRDGTKLKYSGPIWKFLLYIVVFIAASSYNIYLKSQIIQSQKKITFSDSIQVSFLTSTILYIIDIVYVYKYGRESFIDYFNLFDTIDSVLSKPSHYKVKKSIRNMCLFYAFIYISSITIELYTWTYKLNWIVLNVYFVEMLYLLIKMLAALDLIANLIQVKYRLEVIGDLLEHKYCQDDNYSRMIKDVPYERVWISPEIRNSNRNYSSKAASVTYHDILCHLSKCYMLLIDQSEFINLKYGIRLLVTCSIYLLDMVVLLNVIIRILMGNLYHPRSDKTKGGDLADIQFGFRSGVDTRESVSAGQFLMQNFRDI</sequence>
<reference evidence="2" key="1">
    <citation type="submission" date="2022-03" db="EMBL/GenBank/DDBJ databases">
        <authorList>
            <person name="Tunstrom K."/>
        </authorList>
    </citation>
    <scope>NUCLEOTIDE SEQUENCE</scope>
</reference>
<feature type="transmembrane region" description="Helical" evidence="1">
    <location>
        <begin position="269"/>
        <end position="292"/>
    </location>
</feature>
<feature type="transmembrane region" description="Helical" evidence="1">
    <location>
        <begin position="41"/>
        <end position="57"/>
    </location>
</feature>
<accession>A0AAU9TPR3</accession>
<keyword evidence="1" id="KW-0472">Membrane</keyword>
<keyword evidence="1" id="KW-1133">Transmembrane helix</keyword>
<evidence type="ECO:0000313" key="2">
    <source>
        <dbReference type="EMBL" id="CAH2089146.1"/>
    </source>
</evidence>
<evidence type="ECO:0000256" key="1">
    <source>
        <dbReference type="SAM" id="Phobius"/>
    </source>
</evidence>
<organism evidence="2 3">
    <name type="scientific">Euphydryas editha</name>
    <name type="common">Edith's checkerspot</name>
    <dbReference type="NCBI Taxonomy" id="104508"/>
    <lineage>
        <taxon>Eukaryota</taxon>
        <taxon>Metazoa</taxon>
        <taxon>Ecdysozoa</taxon>
        <taxon>Arthropoda</taxon>
        <taxon>Hexapoda</taxon>
        <taxon>Insecta</taxon>
        <taxon>Pterygota</taxon>
        <taxon>Neoptera</taxon>
        <taxon>Endopterygota</taxon>
        <taxon>Lepidoptera</taxon>
        <taxon>Glossata</taxon>
        <taxon>Ditrysia</taxon>
        <taxon>Papilionoidea</taxon>
        <taxon>Nymphalidae</taxon>
        <taxon>Nymphalinae</taxon>
        <taxon>Euphydryas</taxon>
    </lineage>
</organism>
<proteinExistence type="predicted"/>
<evidence type="ECO:0008006" key="4">
    <source>
        <dbReference type="Google" id="ProtNLM"/>
    </source>
</evidence>
<comment type="caution">
    <text evidence="2">The sequence shown here is derived from an EMBL/GenBank/DDBJ whole genome shotgun (WGS) entry which is preliminary data.</text>
</comment>
<dbReference type="EMBL" id="CAKOGL010000008">
    <property type="protein sequence ID" value="CAH2089146.1"/>
    <property type="molecule type" value="Genomic_DNA"/>
</dbReference>
<feature type="transmembrane region" description="Helical" evidence="1">
    <location>
        <begin position="155"/>
        <end position="179"/>
    </location>
</feature>
<keyword evidence="1" id="KW-0812">Transmembrane</keyword>
<feature type="transmembrane region" description="Helical" evidence="1">
    <location>
        <begin position="131"/>
        <end position="149"/>
    </location>
</feature>
<gene>
    <name evidence="2" type="ORF">EEDITHA_LOCUS5232</name>
</gene>
<dbReference type="Proteomes" id="UP001153954">
    <property type="component" value="Unassembled WGS sequence"/>
</dbReference>
<keyword evidence="3" id="KW-1185">Reference proteome</keyword>
<protein>
    <recommendedName>
        <fullName evidence="4">Gustatory receptor</fullName>
    </recommendedName>
</protein>
<evidence type="ECO:0000313" key="3">
    <source>
        <dbReference type="Proteomes" id="UP001153954"/>
    </source>
</evidence>